<proteinExistence type="predicted"/>
<dbReference type="AlphaFoldDB" id="A0A5B2U9R1"/>
<dbReference type="RefSeq" id="WP_149831959.1">
    <property type="nucleotide sequence ID" value="NZ_VUNZ01000001.1"/>
</dbReference>
<reference evidence="1 2" key="1">
    <citation type="journal article" date="2015" name="Int. J. Syst. Evol. Microbiol.">
        <title>Chryseobacterium sediminis sp. nov., isolated from a river sediment.</title>
        <authorList>
            <person name="Kampfer P."/>
            <person name="Busse H.J."/>
            <person name="McInroy J.A."/>
            <person name="Glaeser S.P."/>
        </authorList>
    </citation>
    <scope>NUCLEOTIDE SEQUENCE [LARGE SCALE GENOMIC DNA]</scope>
    <source>
        <strain evidence="1 2">IMT-174</strain>
    </source>
</reference>
<protein>
    <submittedName>
        <fullName evidence="1">Uncharacterized protein</fullName>
    </submittedName>
</protein>
<dbReference type="EMBL" id="VUNZ01000001">
    <property type="protein sequence ID" value="KAA2222995.1"/>
    <property type="molecule type" value="Genomic_DNA"/>
</dbReference>
<sequence length="71" mass="8406">MSLGLNELVKGQIQFCLSQIKNPEERFQLLQEMMPGSSNEKEIFELTKKRIEASINKKERFKILPKRRVKK</sequence>
<organism evidence="1 2">
    <name type="scientific">Chryseobacterium sediminis</name>
    <dbReference type="NCBI Taxonomy" id="1679494"/>
    <lineage>
        <taxon>Bacteria</taxon>
        <taxon>Pseudomonadati</taxon>
        <taxon>Bacteroidota</taxon>
        <taxon>Flavobacteriia</taxon>
        <taxon>Flavobacteriales</taxon>
        <taxon>Weeksellaceae</taxon>
        <taxon>Chryseobacterium group</taxon>
        <taxon>Chryseobacterium</taxon>
    </lineage>
</organism>
<evidence type="ECO:0000313" key="1">
    <source>
        <dbReference type="EMBL" id="KAA2222995.1"/>
    </source>
</evidence>
<comment type="caution">
    <text evidence="1">The sequence shown here is derived from an EMBL/GenBank/DDBJ whole genome shotgun (WGS) entry which is preliminary data.</text>
</comment>
<evidence type="ECO:0000313" key="2">
    <source>
        <dbReference type="Proteomes" id="UP000323082"/>
    </source>
</evidence>
<accession>A0A5B2U9R1</accession>
<gene>
    <name evidence="1" type="ORF">FW780_01985</name>
</gene>
<name>A0A5B2U9R1_9FLAO</name>
<dbReference type="Proteomes" id="UP000323082">
    <property type="component" value="Unassembled WGS sequence"/>
</dbReference>